<evidence type="ECO:0000313" key="16">
    <source>
        <dbReference type="EMBL" id="SOQ47443.1"/>
    </source>
</evidence>
<dbReference type="Gene3D" id="2.120.10.30">
    <property type="entry name" value="TolB, C-terminal domain"/>
    <property type="match status" value="4"/>
</dbReference>
<feature type="region of interest" description="Disordered" evidence="13">
    <location>
        <begin position="1443"/>
        <end position="1518"/>
    </location>
</feature>
<dbReference type="PRINTS" id="PR00261">
    <property type="entry name" value="LDLRECEPTOR"/>
</dbReference>
<dbReference type="FunFam" id="2.120.10.30:FF:000241">
    <property type="entry name" value="Low-density lipoprotein receptor-related protein 6"/>
    <property type="match status" value="2"/>
</dbReference>
<proteinExistence type="predicted"/>
<dbReference type="InterPro" id="IPR050778">
    <property type="entry name" value="Cueball_EGF_LRP_Nidogen"/>
</dbReference>
<feature type="repeat" description="LDL-receptor class B" evidence="12">
    <location>
        <begin position="396"/>
        <end position="437"/>
    </location>
</feature>
<feature type="compositionally biased region" description="Basic residues" evidence="13">
    <location>
        <begin position="1473"/>
        <end position="1483"/>
    </location>
</feature>
<protein>
    <submittedName>
        <fullName evidence="16">SFRICE_002592</fullName>
    </submittedName>
</protein>
<feature type="repeat" description="LDL-receptor class B" evidence="12">
    <location>
        <begin position="215"/>
        <end position="257"/>
    </location>
</feature>
<feature type="repeat" description="LDL-receptor class B" evidence="12">
    <location>
        <begin position="169"/>
        <end position="214"/>
    </location>
</feature>
<dbReference type="InterPro" id="IPR036055">
    <property type="entry name" value="LDL_receptor-like_sf"/>
</dbReference>
<evidence type="ECO:0000256" key="14">
    <source>
        <dbReference type="SAM" id="Phobius"/>
    </source>
</evidence>
<feature type="domain" description="EGF-like" evidence="15">
    <location>
        <begin position="616"/>
        <end position="653"/>
    </location>
</feature>
<evidence type="ECO:0000259" key="15">
    <source>
        <dbReference type="SMART" id="SM00181"/>
    </source>
</evidence>
<feature type="repeat" description="LDL-receptor class B" evidence="12">
    <location>
        <begin position="481"/>
        <end position="525"/>
    </location>
</feature>
<keyword evidence="6" id="KW-0677">Repeat</keyword>
<feature type="compositionally biased region" description="Pro residues" evidence="13">
    <location>
        <begin position="1507"/>
        <end position="1518"/>
    </location>
</feature>
<dbReference type="SMART" id="SM00192">
    <property type="entry name" value="LDLa"/>
    <property type="match status" value="2"/>
</dbReference>
<dbReference type="Pfam" id="PF00057">
    <property type="entry name" value="Ldl_recept_a"/>
    <property type="match status" value="2"/>
</dbReference>
<accession>A0A2H1W340</accession>
<feature type="domain" description="EGF-like" evidence="15">
    <location>
        <begin position="308"/>
        <end position="348"/>
    </location>
</feature>
<keyword evidence="7 14" id="KW-0472">Membrane</keyword>
<evidence type="ECO:0000256" key="13">
    <source>
        <dbReference type="SAM" id="MobiDB-lite"/>
    </source>
</evidence>
<gene>
    <name evidence="16" type="ORF">SFRICE_002592</name>
</gene>
<evidence type="ECO:0000256" key="7">
    <source>
        <dbReference type="ARBA" id="ARBA00023136"/>
    </source>
</evidence>
<evidence type="ECO:0000256" key="8">
    <source>
        <dbReference type="ARBA" id="ARBA00023157"/>
    </source>
</evidence>
<comment type="caution">
    <text evidence="11">Lacks conserved residue(s) required for the propagation of feature annotation.</text>
</comment>
<feature type="repeat" description="LDL-receptor class B" evidence="12">
    <location>
        <begin position="784"/>
        <end position="825"/>
    </location>
</feature>
<sequence length="1518" mass="166593">MTKRRRILHADKIIQNIMNVFCLLMFLQLKGFYAVVSNPILLYSTASDIRVVNTSKLSKVNTIVKDLEQGSAVDFLHRKDLICWSDQTAELIQCMSYNETHVGDKVRIVSDGLITPTGLAIDWYTDKLYWTDGETNRIEVISIEQRHRKVLFWSEVDLARAIAVVPKEGLMFWTDWGEVPKIERAGMNGDPATRKVLVKDNICWPNGITVDYDNNLIYWVDARLHFVDVIDFNGKNRRNVVKEELVYPYALAFFNYKLYWTDWKTWSIHTWDMSTSGPMKELIKSDPVPVDLKVYDGSKQVMPTGDYPCKENNGGCSHLCLLAPKPAGYQCACPTGCKLKEGSNTTCYNTPQSLLIVAQRSAISKISLDSPDFTPYTLHLKDLKRALTVDFDPKSEYIYWADNLAKTISRARLDGSEQSVVIHSSGVPDSIAIDPLARNIYWTDPVTDTINVARLDGSSKKVLIHNDLYDPRAIALHPVAGWMFWSDWNEKKPKIERANLDGSARVLLVAERLAWPNGIALDTVKNKLYWGDAKTHKIEVINMDGTERKELHNSEILHIFGLTLLGEHLYWTDMQKRTLDRINKNTGLERQAVVEQMANMMGVKAFRLGETLPWNPCADNNGGCSHLCFNTPEKYVCSCPIGLELSKDKKTCVEPAAFLVYSRKNVIGHISIENEQSDVVLPLKDLKEVSALAVHVAGNKLYWSDAKTKTINRCSVNGSNMEKVLEWMGLVEGIAIDWSGHNIYWTDTATQRIEVARLDGSSRRTLVWQGLKKPKSIALDPKKGYMYWSELGSKSIKRAGMDGSSPTILFEQVGKVHSIAIDYERRGLYWAALDPPAIEFAYLNGTGRKTLINNVSMPYTLTLYNDKIYWGDWNTGIVESADKLSGSGRTTVGSGLEYISELKAWGGARGAGSQCGADNGGCAHLCLAAPQDYRCACPAHYKLNTDNLTCDEPEEFVLFALKNAIGRIVNTNGECSDAYIPLTGLKNVKAIEYDPVNKHFYWMDEDSHAIRRVPISYSSMSAISNSTVVVSGLSRPFHMVLDILGRALYWTCSDTDSINATSIDNNSSSGVILRGENMMPRFLAFHQTKRFLIWNDAGLGVIMRSNVDGRGRVELARAANVTAIALDAAGHTLYWAAARQILAVDLDGSNKRVVWQGGWAGSLVVWGGWAYFSGSGPAMRLALARREAPAQPLPHVPRLVAARAIGKVPRTHPCWRGGSCGDAPGSCGAGGNCGCALRCGAPAPCQPQRFLCDPAAPEPRCIPHHWKCDGQKDCDNGEDEAECGACAGGLRCADGSCAAALGACDTGAYCARAPLPDAFRCDERLCLAPRLLCDGQQHCEDGSDEAAANCAFAGAKEHTAGGARRSSAFVVCGCIAGAAAALAAAAAALRRVRRAARAPLPHRGRAVGLGPSLPPITPAARALVPLKRDIPMIPALTASYTDSVESGCGRYPRPTANPPPSPATGSDGGSLGARRRPYRHYRACNRPPPPTPASTDACESEPEPAARAPPPSPAPRIH</sequence>
<feature type="repeat" description="LDL-receptor class B" evidence="12">
    <location>
        <begin position="526"/>
        <end position="568"/>
    </location>
</feature>
<dbReference type="SUPFAM" id="SSF57196">
    <property type="entry name" value="EGF/Laminin"/>
    <property type="match status" value="2"/>
</dbReference>
<dbReference type="InterPro" id="IPR000742">
    <property type="entry name" value="EGF"/>
</dbReference>
<dbReference type="InterPro" id="IPR000033">
    <property type="entry name" value="LDLR_classB_rpt"/>
</dbReference>
<evidence type="ECO:0000256" key="6">
    <source>
        <dbReference type="ARBA" id="ARBA00022737"/>
    </source>
</evidence>
<keyword evidence="9" id="KW-0675">Receptor</keyword>
<evidence type="ECO:0000256" key="10">
    <source>
        <dbReference type="ARBA" id="ARBA00023180"/>
    </source>
</evidence>
<keyword evidence="14" id="KW-1133">Transmembrane helix</keyword>
<feature type="repeat" description="LDL-receptor class B" evidence="12">
    <location>
        <begin position="438"/>
        <end position="480"/>
    </location>
</feature>
<dbReference type="PROSITE" id="PS50068">
    <property type="entry name" value="LDLRA_2"/>
    <property type="match status" value="2"/>
</dbReference>
<feature type="disulfide bond" evidence="11">
    <location>
        <begin position="1268"/>
        <end position="1283"/>
    </location>
</feature>
<keyword evidence="10" id="KW-0325">Glycoprotein</keyword>
<dbReference type="InterPro" id="IPR023415">
    <property type="entry name" value="LDLR_class-A_CS"/>
</dbReference>
<dbReference type="InterPro" id="IPR002172">
    <property type="entry name" value="LDrepeatLR_classA_rpt"/>
</dbReference>
<feature type="transmembrane region" description="Helical" evidence="14">
    <location>
        <begin position="1368"/>
        <end position="1389"/>
    </location>
</feature>
<dbReference type="CDD" id="cd00112">
    <property type="entry name" value="LDLa"/>
    <property type="match status" value="2"/>
</dbReference>
<dbReference type="Pfam" id="PF00058">
    <property type="entry name" value="Ldl_recept_b"/>
    <property type="match status" value="8"/>
</dbReference>
<keyword evidence="14" id="KW-0812">Transmembrane</keyword>
<dbReference type="PROSITE" id="PS01209">
    <property type="entry name" value="LDLRA_1"/>
    <property type="match status" value="1"/>
</dbReference>
<dbReference type="PROSITE" id="PS51120">
    <property type="entry name" value="LDLRB"/>
    <property type="match status" value="10"/>
</dbReference>
<keyword evidence="8 11" id="KW-1015">Disulfide bond</keyword>
<dbReference type="GO" id="GO:0006897">
    <property type="term" value="P:endocytosis"/>
    <property type="evidence" value="ECO:0007669"/>
    <property type="project" value="UniProtKB-KW"/>
</dbReference>
<dbReference type="EMBL" id="ODYU01005992">
    <property type="protein sequence ID" value="SOQ47443.1"/>
    <property type="molecule type" value="Genomic_DNA"/>
</dbReference>
<dbReference type="FunFam" id="2.120.10.30:FF:000008">
    <property type="entry name" value="Low-density lipoprotein receptor-related protein 4"/>
    <property type="match status" value="1"/>
</dbReference>
<dbReference type="SMART" id="SM00181">
    <property type="entry name" value="EGF"/>
    <property type="match status" value="3"/>
</dbReference>
<evidence type="ECO:0000256" key="11">
    <source>
        <dbReference type="PROSITE-ProRule" id="PRU00124"/>
    </source>
</evidence>
<organism evidence="16">
    <name type="scientific">Spodoptera frugiperda</name>
    <name type="common">Fall armyworm</name>
    <dbReference type="NCBI Taxonomy" id="7108"/>
    <lineage>
        <taxon>Eukaryota</taxon>
        <taxon>Metazoa</taxon>
        <taxon>Ecdysozoa</taxon>
        <taxon>Arthropoda</taxon>
        <taxon>Hexapoda</taxon>
        <taxon>Insecta</taxon>
        <taxon>Pterygota</taxon>
        <taxon>Neoptera</taxon>
        <taxon>Endopterygota</taxon>
        <taxon>Lepidoptera</taxon>
        <taxon>Glossata</taxon>
        <taxon>Ditrysia</taxon>
        <taxon>Noctuoidea</taxon>
        <taxon>Noctuidae</taxon>
        <taxon>Amphipyrinae</taxon>
        <taxon>Spodoptera</taxon>
    </lineage>
</organism>
<keyword evidence="2" id="KW-1003">Cell membrane</keyword>
<feature type="repeat" description="LDL-receptor class B" evidence="12">
    <location>
        <begin position="126"/>
        <end position="168"/>
    </location>
</feature>
<keyword evidence="5" id="KW-0732">Signal</keyword>
<keyword evidence="3" id="KW-0245">EGF-like domain</keyword>
<dbReference type="SUPFAM" id="SSF57424">
    <property type="entry name" value="LDL receptor-like module"/>
    <property type="match status" value="2"/>
</dbReference>
<name>A0A2H1W340_SPOFR</name>
<feature type="disulfide bond" evidence="11">
    <location>
        <begin position="1321"/>
        <end position="1339"/>
    </location>
</feature>
<comment type="subcellular location">
    <subcellularLocation>
        <location evidence="1">Cell membrane</location>
        <topology evidence="1">Single-pass type I membrane protein</topology>
    </subcellularLocation>
</comment>
<dbReference type="SUPFAM" id="SSF63825">
    <property type="entry name" value="YWTD domain"/>
    <property type="match status" value="4"/>
</dbReference>
<evidence type="ECO:0000256" key="4">
    <source>
        <dbReference type="ARBA" id="ARBA00022583"/>
    </source>
</evidence>
<evidence type="ECO:0000256" key="12">
    <source>
        <dbReference type="PROSITE-ProRule" id="PRU00461"/>
    </source>
</evidence>
<dbReference type="GO" id="GO:0005886">
    <property type="term" value="C:plasma membrane"/>
    <property type="evidence" value="ECO:0007669"/>
    <property type="project" value="UniProtKB-SubCell"/>
</dbReference>
<evidence type="ECO:0000256" key="2">
    <source>
        <dbReference type="ARBA" id="ARBA00022475"/>
    </source>
</evidence>
<feature type="transmembrane region" description="Helical" evidence="14">
    <location>
        <begin position="20"/>
        <end position="43"/>
    </location>
</feature>
<dbReference type="PANTHER" id="PTHR46513:SF41">
    <property type="entry name" value="LOW-DENSITY LIPOPROTEIN RECEPTOR-RELATED PROTEIN"/>
    <property type="match status" value="1"/>
</dbReference>
<evidence type="ECO:0000256" key="5">
    <source>
        <dbReference type="ARBA" id="ARBA00022729"/>
    </source>
</evidence>
<dbReference type="PANTHER" id="PTHR46513">
    <property type="entry name" value="VITELLOGENIN RECEPTOR-LIKE PROTEIN-RELATED-RELATED"/>
    <property type="match status" value="1"/>
</dbReference>
<dbReference type="InterPro" id="IPR011042">
    <property type="entry name" value="6-blade_b-propeller_TolB-like"/>
</dbReference>
<evidence type="ECO:0000256" key="9">
    <source>
        <dbReference type="ARBA" id="ARBA00023170"/>
    </source>
</evidence>
<feature type="repeat" description="LDL-receptor class B" evidence="12">
    <location>
        <begin position="741"/>
        <end position="783"/>
    </location>
</feature>
<feature type="domain" description="EGF-like" evidence="15">
    <location>
        <begin position="914"/>
        <end position="951"/>
    </location>
</feature>
<keyword evidence="4" id="KW-0254">Endocytosis</keyword>
<evidence type="ECO:0000256" key="3">
    <source>
        <dbReference type="ARBA" id="ARBA00022536"/>
    </source>
</evidence>
<dbReference type="Gene3D" id="4.10.400.10">
    <property type="entry name" value="Low-density Lipoprotein Receptor"/>
    <property type="match status" value="2"/>
</dbReference>
<dbReference type="SMART" id="SM00135">
    <property type="entry name" value="LY"/>
    <property type="match status" value="19"/>
</dbReference>
<reference evidence="16" key="1">
    <citation type="submission" date="2016-07" db="EMBL/GenBank/DDBJ databases">
        <authorList>
            <person name="Bretaudeau A."/>
        </authorList>
    </citation>
    <scope>NUCLEOTIDE SEQUENCE</scope>
    <source>
        <strain evidence="16">Rice</strain>
        <tissue evidence="16">Whole body</tissue>
    </source>
</reference>
<feature type="repeat" description="LDL-receptor class B" evidence="12">
    <location>
        <begin position="699"/>
        <end position="740"/>
    </location>
</feature>
<dbReference type="Pfam" id="PF14670">
    <property type="entry name" value="FXa_inhibition"/>
    <property type="match status" value="3"/>
</dbReference>
<evidence type="ECO:0000256" key="1">
    <source>
        <dbReference type="ARBA" id="ARBA00004251"/>
    </source>
</evidence>